<dbReference type="InterPro" id="IPR004358">
    <property type="entry name" value="Sig_transdc_His_kin-like_C"/>
</dbReference>
<evidence type="ECO:0000256" key="6">
    <source>
        <dbReference type="ARBA" id="ARBA00022692"/>
    </source>
</evidence>
<evidence type="ECO:0000256" key="11">
    <source>
        <dbReference type="SAM" id="Phobius"/>
    </source>
</evidence>
<protein>
    <recommendedName>
        <fullName evidence="3">histidine kinase</fullName>
        <ecNumber evidence="3">2.7.13.3</ecNumber>
    </recommendedName>
</protein>
<accession>D8JUI6</accession>
<proteinExistence type="predicted"/>
<dbReference type="EC" id="2.7.13.3" evidence="3"/>
<evidence type="ECO:0000256" key="5">
    <source>
        <dbReference type="ARBA" id="ARBA00022679"/>
    </source>
</evidence>
<evidence type="ECO:0000256" key="10">
    <source>
        <dbReference type="ARBA" id="ARBA00023136"/>
    </source>
</evidence>
<dbReference type="KEGG" id="hdn:Hden_2820"/>
<dbReference type="PROSITE" id="PS50109">
    <property type="entry name" value="HIS_KIN"/>
    <property type="match status" value="1"/>
</dbReference>
<dbReference type="RefSeq" id="WP_013216775.1">
    <property type="nucleotide sequence ID" value="NC_014313.1"/>
</dbReference>
<dbReference type="OrthoDB" id="9809567at2"/>
<dbReference type="SUPFAM" id="SSF55874">
    <property type="entry name" value="ATPase domain of HSP90 chaperone/DNA topoisomerase II/histidine kinase"/>
    <property type="match status" value="1"/>
</dbReference>
<dbReference type="Proteomes" id="UP000002033">
    <property type="component" value="Chromosome"/>
</dbReference>
<sequence length="455" mass="48981" precursor="true">MTSLKQRLILAATLWITIGMISAGFVLSGVFKRHVSDQIYIEIYEHLDELVHLAEFKPGAPPRLSRQLSDPRYDIPMSGYYWEIQAAGKVLAKSASLENSWLSMPPDFPAGTGTHAGKSAGPTGTVLFAARTDGTIDGTPVQFVVGTDQRHVDVAVSRFRSILSWALIGFGLSMIAGAVLLILYALKPLNTLRSSLADVRTGASRKLDGAYPLEVLPLVNDLNALLVSTSELIQRARTQAGNLAHGLKTPLAVLTDEAYRIEENGLPQSSATILTQCRKMQTQIDYQISRARAVALRSIPGTVAEVRKGAEEVASALRRLYGETGVAITVDVSDGLLVACDPQDLNEMLANIVDNACKHAKSRVRISCHGPTSDKTFDLYVEDDGKGLPPEAFEVVFDIGERWDSREAGSGLGLAIVQDLAQLYGGDIKLQKSSMGGLWVVLKLPAADTSDVAGV</sequence>
<reference evidence="15" key="1">
    <citation type="journal article" date="2011" name="J. Bacteriol.">
        <title>Genome sequences of eight morphologically diverse alphaproteobacteria.</title>
        <authorList>
            <consortium name="US DOE Joint Genome Institute"/>
            <person name="Brown P.J."/>
            <person name="Kysela D.T."/>
            <person name="Buechlein A."/>
            <person name="Hemmerich C."/>
            <person name="Brun Y.V."/>
        </authorList>
    </citation>
    <scope>NUCLEOTIDE SEQUENCE [LARGE SCALE GENOMIC DNA]</scope>
    <source>
        <strain evidence="15">ATCC 51888 / DSM 1869 / NCIB 11706 / TK 0415</strain>
    </source>
</reference>
<dbReference type="InterPro" id="IPR003660">
    <property type="entry name" value="HAMP_dom"/>
</dbReference>
<evidence type="ECO:0000256" key="4">
    <source>
        <dbReference type="ARBA" id="ARBA00022553"/>
    </source>
</evidence>
<feature type="domain" description="Histidine kinase" evidence="12">
    <location>
        <begin position="242"/>
        <end position="448"/>
    </location>
</feature>
<evidence type="ECO:0000256" key="7">
    <source>
        <dbReference type="ARBA" id="ARBA00022777"/>
    </source>
</evidence>
<dbReference type="EMBL" id="CP002083">
    <property type="protein sequence ID" value="ADJ24616.1"/>
    <property type="molecule type" value="Genomic_DNA"/>
</dbReference>
<dbReference type="InterPro" id="IPR005467">
    <property type="entry name" value="His_kinase_dom"/>
</dbReference>
<dbReference type="STRING" id="582899.Hden_2820"/>
<dbReference type="PANTHER" id="PTHR45436:SF5">
    <property type="entry name" value="SENSOR HISTIDINE KINASE TRCS"/>
    <property type="match status" value="1"/>
</dbReference>
<dbReference type="InterPro" id="IPR050428">
    <property type="entry name" value="TCS_sensor_his_kinase"/>
</dbReference>
<gene>
    <name evidence="14" type="ordered locus">Hden_2820</name>
</gene>
<evidence type="ECO:0000256" key="3">
    <source>
        <dbReference type="ARBA" id="ARBA00012438"/>
    </source>
</evidence>
<dbReference type="InterPro" id="IPR003594">
    <property type="entry name" value="HATPase_dom"/>
</dbReference>
<dbReference type="AlphaFoldDB" id="D8JUI6"/>
<dbReference type="PANTHER" id="PTHR45436">
    <property type="entry name" value="SENSOR HISTIDINE KINASE YKOH"/>
    <property type="match status" value="1"/>
</dbReference>
<dbReference type="PRINTS" id="PR00344">
    <property type="entry name" value="BCTRLSENSOR"/>
</dbReference>
<keyword evidence="10 11" id="KW-0472">Membrane</keyword>
<keyword evidence="4" id="KW-0597">Phosphoprotein</keyword>
<evidence type="ECO:0000259" key="12">
    <source>
        <dbReference type="PROSITE" id="PS50109"/>
    </source>
</evidence>
<feature type="domain" description="HAMP" evidence="13">
    <location>
        <begin position="183"/>
        <end position="234"/>
    </location>
</feature>
<evidence type="ECO:0000313" key="15">
    <source>
        <dbReference type="Proteomes" id="UP000002033"/>
    </source>
</evidence>
<keyword evidence="9" id="KW-0902">Two-component regulatory system</keyword>
<evidence type="ECO:0000256" key="1">
    <source>
        <dbReference type="ARBA" id="ARBA00000085"/>
    </source>
</evidence>
<keyword evidence="7 14" id="KW-0418">Kinase</keyword>
<evidence type="ECO:0000256" key="8">
    <source>
        <dbReference type="ARBA" id="ARBA00022989"/>
    </source>
</evidence>
<comment type="catalytic activity">
    <reaction evidence="1">
        <text>ATP + protein L-histidine = ADP + protein N-phospho-L-histidine.</text>
        <dbReference type="EC" id="2.7.13.3"/>
    </reaction>
</comment>
<name>D8JUI6_HYPDA</name>
<keyword evidence="8 11" id="KW-1133">Transmembrane helix</keyword>
<dbReference type="Gene3D" id="3.30.565.10">
    <property type="entry name" value="Histidine kinase-like ATPase, C-terminal domain"/>
    <property type="match status" value="1"/>
</dbReference>
<keyword evidence="6 11" id="KW-0812">Transmembrane</keyword>
<dbReference type="PROSITE" id="PS50885">
    <property type="entry name" value="HAMP"/>
    <property type="match status" value="1"/>
</dbReference>
<dbReference type="eggNOG" id="COG2205">
    <property type="taxonomic scope" value="Bacteria"/>
</dbReference>
<dbReference type="HOGENOM" id="CLU_000445_42_3_5"/>
<evidence type="ECO:0000256" key="2">
    <source>
        <dbReference type="ARBA" id="ARBA00004370"/>
    </source>
</evidence>
<dbReference type="GO" id="GO:0005886">
    <property type="term" value="C:plasma membrane"/>
    <property type="evidence" value="ECO:0007669"/>
    <property type="project" value="TreeGrafter"/>
</dbReference>
<dbReference type="GO" id="GO:0004673">
    <property type="term" value="F:protein histidine kinase activity"/>
    <property type="evidence" value="ECO:0007669"/>
    <property type="project" value="UniProtKB-EC"/>
</dbReference>
<evidence type="ECO:0000313" key="14">
    <source>
        <dbReference type="EMBL" id="ADJ24616.1"/>
    </source>
</evidence>
<keyword evidence="5" id="KW-0808">Transferase</keyword>
<dbReference type="InterPro" id="IPR036890">
    <property type="entry name" value="HATPase_C_sf"/>
</dbReference>
<evidence type="ECO:0000256" key="9">
    <source>
        <dbReference type="ARBA" id="ARBA00023012"/>
    </source>
</evidence>
<organism evidence="14 15">
    <name type="scientific">Hyphomicrobium denitrificans (strain ATCC 51888 / DSM 1869 / NCIMB 11706 / TK 0415)</name>
    <dbReference type="NCBI Taxonomy" id="582899"/>
    <lineage>
        <taxon>Bacteria</taxon>
        <taxon>Pseudomonadati</taxon>
        <taxon>Pseudomonadota</taxon>
        <taxon>Alphaproteobacteria</taxon>
        <taxon>Hyphomicrobiales</taxon>
        <taxon>Hyphomicrobiaceae</taxon>
        <taxon>Hyphomicrobium</taxon>
    </lineage>
</organism>
<feature type="transmembrane region" description="Helical" evidence="11">
    <location>
        <begin position="162"/>
        <end position="186"/>
    </location>
</feature>
<comment type="subcellular location">
    <subcellularLocation>
        <location evidence="2">Membrane</location>
    </subcellularLocation>
</comment>
<dbReference type="GO" id="GO:0000160">
    <property type="term" value="P:phosphorelay signal transduction system"/>
    <property type="evidence" value="ECO:0007669"/>
    <property type="project" value="UniProtKB-KW"/>
</dbReference>
<dbReference type="SMART" id="SM00387">
    <property type="entry name" value="HATPase_c"/>
    <property type="match status" value="1"/>
</dbReference>
<dbReference type="Pfam" id="PF02518">
    <property type="entry name" value="HATPase_c"/>
    <property type="match status" value="1"/>
</dbReference>
<keyword evidence="15" id="KW-1185">Reference proteome</keyword>
<evidence type="ECO:0000259" key="13">
    <source>
        <dbReference type="PROSITE" id="PS50885"/>
    </source>
</evidence>